<geneLocation type="plasmid" evidence="1 2">
    <name>megaplasmid</name>
</geneLocation>
<dbReference type="KEGG" id="rme:Rmet_4997"/>
<evidence type="ECO:0000313" key="2">
    <source>
        <dbReference type="Proteomes" id="UP000002429"/>
    </source>
</evidence>
<dbReference type="AlphaFoldDB" id="Q1LDB7"/>
<reference evidence="2" key="1">
    <citation type="journal article" date="2010" name="PLoS ONE">
        <title>The complete genome sequence of Cupriavidus metallidurans strain CH34, a master survivalist in harsh and anthropogenic environments.</title>
        <authorList>
            <person name="Janssen P.J."/>
            <person name="Van Houdt R."/>
            <person name="Moors H."/>
            <person name="Monsieurs P."/>
            <person name="Morin N."/>
            <person name="Michaux A."/>
            <person name="Benotmane M.A."/>
            <person name="Leys N."/>
            <person name="Vallaeys T."/>
            <person name="Lapidus A."/>
            <person name="Monchy S."/>
            <person name="Medigue C."/>
            <person name="Taghavi S."/>
            <person name="McCorkle S."/>
            <person name="Dunn J."/>
            <person name="van der Lelie D."/>
            <person name="Mergeay M."/>
        </authorList>
    </citation>
    <scope>NUCLEOTIDE SEQUENCE [LARGE SCALE GENOMIC DNA]</scope>
    <source>
        <strain evidence="2">ATCC 43123 / DSM 2839 / NBRC 102507 / CH34</strain>
    </source>
</reference>
<keyword evidence="2" id="KW-1185">Reference proteome</keyword>
<organism evidence="1 2">
    <name type="scientific">Cupriavidus metallidurans (strain ATCC 43123 / DSM 2839 / NBRC 102507 / CH34)</name>
    <name type="common">Ralstonia metallidurans</name>
    <dbReference type="NCBI Taxonomy" id="266264"/>
    <lineage>
        <taxon>Bacteria</taxon>
        <taxon>Pseudomonadati</taxon>
        <taxon>Pseudomonadota</taxon>
        <taxon>Betaproteobacteria</taxon>
        <taxon>Burkholderiales</taxon>
        <taxon>Burkholderiaceae</taxon>
        <taxon>Cupriavidus</taxon>
    </lineage>
</organism>
<dbReference type="RefSeq" id="WP_011519408.1">
    <property type="nucleotide sequence ID" value="NC_007974.2"/>
</dbReference>
<proteinExistence type="predicted"/>
<dbReference type="Proteomes" id="UP000002429">
    <property type="component" value="Plasmid megaplasmid"/>
</dbReference>
<sequence>MNLASIIADLESADSTLTIVAKRPWTANSDARLVSLTDEYSIPGNVLLEGFEYFLEVSIALDEVLGESASRLSSDQRVAAIVYYAENDDYPDWLNAIAGSLHG</sequence>
<protein>
    <submittedName>
        <fullName evidence="1">Uncharacterized protein</fullName>
    </submittedName>
</protein>
<dbReference type="EMBL" id="CP000353">
    <property type="protein sequence ID" value="ABF11859.1"/>
    <property type="molecule type" value="Genomic_DNA"/>
</dbReference>
<dbReference type="HOGENOM" id="CLU_155885_0_0_4"/>
<evidence type="ECO:0000313" key="1">
    <source>
        <dbReference type="EMBL" id="ABF11859.1"/>
    </source>
</evidence>
<accession>Q1LDB7</accession>
<gene>
    <name evidence="1" type="ordered locus">Rmet_4997</name>
</gene>
<keyword evidence="1" id="KW-0614">Plasmid</keyword>
<name>Q1LDB7_CUPMC</name>